<sequence length="315" mass="35302">MSENSVQFITITPEEEGQRLDNFLMKWGKGVPKSHIYRIIRSGEIRINKKRADVTSRIVAGDVLRIPPIRVASPESPAVLSAVSLQNAEKIVQNLPILYEDDALLIVNKPSGLAVHGGSGISLGLIEALRIAKPQLRFLELVHRLDRDTSGILMLAKKRSALTILHEDIRNGNMDKRYIFVAHGPFTEGLGHIALKYPLHKYLLANGERRVRVEDFGQESHTVIKFLGQAQDGKSFVGEAQLRTGRTHQIRVHLQHHGYPILGDDKYGVLEMDKLVKAKRLMLHAYKLVITHPLSKEKLNISAPAPKGFEIQNKI</sequence>
<evidence type="ECO:0000256" key="8">
    <source>
        <dbReference type="PROSITE-ProRule" id="PRU00182"/>
    </source>
</evidence>
<gene>
    <name evidence="11" type="ORF">SAMN06296008_102238</name>
</gene>
<reference evidence="11 12" key="1">
    <citation type="submission" date="2017-04" db="EMBL/GenBank/DDBJ databases">
        <authorList>
            <person name="Afonso C.L."/>
            <person name="Miller P.J."/>
            <person name="Scott M.A."/>
            <person name="Spackman E."/>
            <person name="Goraichik I."/>
            <person name="Dimitrov K.M."/>
            <person name="Suarez D.L."/>
            <person name="Swayne D.E."/>
        </authorList>
    </citation>
    <scope>NUCLEOTIDE SEQUENCE [LARGE SCALE GENOMIC DNA]</scope>
    <source>
        <strain evidence="11 12">VK13</strain>
    </source>
</reference>
<dbReference type="InterPro" id="IPR050188">
    <property type="entry name" value="RluA_PseudoU_synthase"/>
</dbReference>
<dbReference type="PANTHER" id="PTHR21600">
    <property type="entry name" value="MITOCHONDRIAL RNA PSEUDOURIDINE SYNTHASE"/>
    <property type="match status" value="1"/>
</dbReference>
<evidence type="ECO:0000256" key="3">
    <source>
        <dbReference type="ARBA" id="ARBA00010876"/>
    </source>
</evidence>
<organism evidence="11 12">
    <name type="scientific">Polynucleobacter kasalickyi</name>
    <dbReference type="NCBI Taxonomy" id="1938817"/>
    <lineage>
        <taxon>Bacteria</taxon>
        <taxon>Pseudomonadati</taxon>
        <taxon>Pseudomonadota</taxon>
        <taxon>Betaproteobacteria</taxon>
        <taxon>Burkholderiales</taxon>
        <taxon>Burkholderiaceae</taxon>
        <taxon>Polynucleobacter</taxon>
    </lineage>
</organism>
<dbReference type="CDD" id="cd00165">
    <property type="entry name" value="S4"/>
    <property type="match status" value="1"/>
</dbReference>
<dbReference type="NCBIfam" id="TIGR00005">
    <property type="entry name" value="rluA_subfam"/>
    <property type="match status" value="1"/>
</dbReference>
<dbReference type="AlphaFoldDB" id="A0A1W1YD35"/>
<evidence type="ECO:0000313" key="12">
    <source>
        <dbReference type="Proteomes" id="UP000192708"/>
    </source>
</evidence>
<evidence type="ECO:0000256" key="2">
    <source>
        <dbReference type="ARBA" id="ARBA00002876"/>
    </source>
</evidence>
<dbReference type="Pfam" id="PF01479">
    <property type="entry name" value="S4"/>
    <property type="match status" value="1"/>
</dbReference>
<dbReference type="OrthoDB" id="9785808at2"/>
<evidence type="ECO:0000256" key="9">
    <source>
        <dbReference type="RuleBase" id="RU362028"/>
    </source>
</evidence>
<evidence type="ECO:0000259" key="10">
    <source>
        <dbReference type="SMART" id="SM00363"/>
    </source>
</evidence>
<dbReference type="GO" id="GO:0160141">
    <property type="term" value="F:23S rRNA pseudouridine(955/2504/2580) synthase activity"/>
    <property type="evidence" value="ECO:0007669"/>
    <property type="project" value="UniProtKB-EC"/>
</dbReference>
<dbReference type="PROSITE" id="PS50889">
    <property type="entry name" value="S4"/>
    <property type="match status" value="1"/>
</dbReference>
<dbReference type="RefSeq" id="WP_084282604.1">
    <property type="nucleotide sequence ID" value="NZ_FWXJ01000002.1"/>
</dbReference>
<keyword evidence="6 9" id="KW-0413">Isomerase</keyword>
<dbReference type="InterPro" id="IPR036986">
    <property type="entry name" value="S4_RNA-bd_sf"/>
</dbReference>
<feature type="active site" evidence="7">
    <location>
        <position position="146"/>
    </location>
</feature>
<keyword evidence="5 8" id="KW-0694">RNA-binding</keyword>
<dbReference type="GO" id="GO:0003723">
    <property type="term" value="F:RNA binding"/>
    <property type="evidence" value="ECO:0007669"/>
    <property type="project" value="UniProtKB-KW"/>
</dbReference>
<dbReference type="SUPFAM" id="SSF55120">
    <property type="entry name" value="Pseudouridine synthase"/>
    <property type="match status" value="1"/>
</dbReference>
<comment type="catalytic activity">
    <reaction evidence="9">
        <text>a uridine in RNA = a pseudouridine in RNA</text>
        <dbReference type="Rhea" id="RHEA:48348"/>
        <dbReference type="Rhea" id="RHEA-COMP:12068"/>
        <dbReference type="Rhea" id="RHEA-COMP:12069"/>
        <dbReference type="ChEBI" id="CHEBI:65314"/>
        <dbReference type="ChEBI" id="CHEBI:65315"/>
    </reaction>
</comment>
<dbReference type="EC" id="5.4.99.-" evidence="9"/>
<evidence type="ECO:0000256" key="5">
    <source>
        <dbReference type="ARBA" id="ARBA00022884"/>
    </source>
</evidence>
<dbReference type="PANTHER" id="PTHR21600:SF92">
    <property type="entry name" value="RIBOSOMAL LARGE SUBUNIT PSEUDOURIDINE SYNTHASE C"/>
    <property type="match status" value="1"/>
</dbReference>
<protein>
    <recommendedName>
        <fullName evidence="9">Pseudouridine synthase</fullName>
        <ecNumber evidence="9">5.4.99.-</ecNumber>
    </recommendedName>
</protein>
<dbReference type="InterPro" id="IPR006225">
    <property type="entry name" value="PsdUridine_synth_RluC/D"/>
</dbReference>
<comment type="function">
    <text evidence="2">Responsible for synthesis of pseudouridine from uracil at positions 955, 2504 and 2580 in 23S ribosomal RNA.</text>
</comment>
<dbReference type="CDD" id="cd02869">
    <property type="entry name" value="PseudoU_synth_RluA_like"/>
    <property type="match status" value="1"/>
</dbReference>
<dbReference type="Gene3D" id="3.30.2350.10">
    <property type="entry name" value="Pseudouridine synthase"/>
    <property type="match status" value="1"/>
</dbReference>
<evidence type="ECO:0000256" key="7">
    <source>
        <dbReference type="PIRSR" id="PIRSR606225-1"/>
    </source>
</evidence>
<dbReference type="SUPFAM" id="SSF55174">
    <property type="entry name" value="Alpha-L RNA-binding motif"/>
    <property type="match status" value="1"/>
</dbReference>
<keyword evidence="4" id="KW-0698">rRNA processing</keyword>
<dbReference type="GO" id="GO:0000455">
    <property type="term" value="P:enzyme-directed rRNA pseudouridine synthesis"/>
    <property type="evidence" value="ECO:0007669"/>
    <property type="project" value="UniProtKB-ARBA"/>
</dbReference>
<keyword evidence="12" id="KW-1185">Reference proteome</keyword>
<dbReference type="Proteomes" id="UP000192708">
    <property type="component" value="Unassembled WGS sequence"/>
</dbReference>
<evidence type="ECO:0000256" key="1">
    <source>
        <dbReference type="ARBA" id="ARBA00000381"/>
    </source>
</evidence>
<comment type="catalytic activity">
    <reaction evidence="1">
        <text>uridine(955/2504/2580) in 23S rRNA = pseudouridine(955/2504/2580) in 23S rRNA</text>
        <dbReference type="Rhea" id="RHEA:42528"/>
        <dbReference type="Rhea" id="RHEA-COMP:10099"/>
        <dbReference type="Rhea" id="RHEA-COMP:10100"/>
        <dbReference type="ChEBI" id="CHEBI:65314"/>
        <dbReference type="ChEBI" id="CHEBI:65315"/>
        <dbReference type="EC" id="5.4.99.24"/>
    </reaction>
</comment>
<dbReference type="SMART" id="SM00363">
    <property type="entry name" value="S4"/>
    <property type="match status" value="1"/>
</dbReference>
<dbReference type="InterPro" id="IPR006224">
    <property type="entry name" value="PsdUridine_synth_RluA-like_CS"/>
</dbReference>
<comment type="similarity">
    <text evidence="3 9">Belongs to the pseudouridine synthase RluA family.</text>
</comment>
<accession>A0A1W1YD35</accession>
<dbReference type="Gene3D" id="3.10.290.10">
    <property type="entry name" value="RNA-binding S4 domain"/>
    <property type="match status" value="1"/>
</dbReference>
<dbReference type="InterPro" id="IPR002942">
    <property type="entry name" value="S4_RNA-bd"/>
</dbReference>
<feature type="domain" description="RNA-binding S4" evidence="10">
    <location>
        <begin position="18"/>
        <end position="77"/>
    </location>
</feature>
<dbReference type="InterPro" id="IPR006145">
    <property type="entry name" value="PsdUridine_synth_RsuA/RluA"/>
</dbReference>
<dbReference type="PROSITE" id="PS01129">
    <property type="entry name" value="PSI_RLU"/>
    <property type="match status" value="1"/>
</dbReference>
<evidence type="ECO:0000313" key="11">
    <source>
        <dbReference type="EMBL" id="SMC33731.1"/>
    </source>
</evidence>
<dbReference type="Pfam" id="PF00849">
    <property type="entry name" value="PseudoU_synth_2"/>
    <property type="match status" value="1"/>
</dbReference>
<proteinExistence type="inferred from homology"/>
<dbReference type="InterPro" id="IPR020103">
    <property type="entry name" value="PsdUridine_synth_cat_dom_sf"/>
</dbReference>
<evidence type="ECO:0000256" key="4">
    <source>
        <dbReference type="ARBA" id="ARBA00022552"/>
    </source>
</evidence>
<dbReference type="EMBL" id="FWXJ01000002">
    <property type="protein sequence ID" value="SMC33731.1"/>
    <property type="molecule type" value="Genomic_DNA"/>
</dbReference>
<name>A0A1W1YD35_9BURK</name>
<dbReference type="STRING" id="1938817.SAMN06296008_102238"/>
<evidence type="ECO:0000256" key="6">
    <source>
        <dbReference type="ARBA" id="ARBA00023235"/>
    </source>
</evidence>